<feature type="compositionally biased region" description="Basic and acidic residues" evidence="1">
    <location>
        <begin position="494"/>
        <end position="507"/>
    </location>
</feature>
<evidence type="ECO:0000256" key="1">
    <source>
        <dbReference type="SAM" id="MobiDB-lite"/>
    </source>
</evidence>
<feature type="compositionally biased region" description="Polar residues" evidence="1">
    <location>
        <begin position="541"/>
        <end position="556"/>
    </location>
</feature>
<dbReference type="InterPro" id="IPR005185">
    <property type="entry name" value="YccF"/>
</dbReference>
<feature type="compositionally biased region" description="Low complexity" evidence="1">
    <location>
        <begin position="22"/>
        <end position="57"/>
    </location>
</feature>
<feature type="region of interest" description="Disordered" evidence="1">
    <location>
        <begin position="1"/>
        <end position="260"/>
    </location>
</feature>
<dbReference type="PANTHER" id="PTHR42903">
    <property type="entry name" value="INNER MEMBRANE PROTEIN YCCF"/>
    <property type="match status" value="1"/>
</dbReference>
<dbReference type="InterPro" id="IPR052937">
    <property type="entry name" value="Inner_membrane_protein"/>
</dbReference>
<feature type="compositionally biased region" description="Polar residues" evidence="1">
    <location>
        <begin position="244"/>
        <end position="254"/>
    </location>
</feature>
<reference evidence="4 5" key="1">
    <citation type="submission" date="2021-12" db="EMBL/GenBank/DDBJ databases">
        <title>High titer production of polyol ester of fatty acids by Rhodotorula paludigena BS15 towards product separation-free biomass refinery.</title>
        <authorList>
            <person name="Mano J."/>
            <person name="Ono H."/>
            <person name="Tanaka T."/>
            <person name="Naito K."/>
            <person name="Sushida H."/>
            <person name="Ike M."/>
            <person name="Tokuyasu K."/>
            <person name="Kitaoka M."/>
        </authorList>
    </citation>
    <scope>NUCLEOTIDE SEQUENCE [LARGE SCALE GENOMIC DNA]</scope>
    <source>
        <strain evidence="4 5">BS15</strain>
    </source>
</reference>
<dbReference type="GO" id="GO:0005886">
    <property type="term" value="C:plasma membrane"/>
    <property type="evidence" value="ECO:0007669"/>
    <property type="project" value="TreeGrafter"/>
</dbReference>
<feature type="compositionally biased region" description="Low complexity" evidence="1">
    <location>
        <begin position="65"/>
        <end position="82"/>
    </location>
</feature>
<name>A0AAV5GT18_9BASI</name>
<organism evidence="4 5">
    <name type="scientific">Rhodotorula paludigena</name>
    <dbReference type="NCBI Taxonomy" id="86838"/>
    <lineage>
        <taxon>Eukaryota</taxon>
        <taxon>Fungi</taxon>
        <taxon>Dikarya</taxon>
        <taxon>Basidiomycota</taxon>
        <taxon>Pucciniomycotina</taxon>
        <taxon>Microbotryomycetes</taxon>
        <taxon>Sporidiobolales</taxon>
        <taxon>Sporidiobolaceae</taxon>
        <taxon>Rhodotorula</taxon>
    </lineage>
</organism>
<feature type="region of interest" description="Disordered" evidence="1">
    <location>
        <begin position="709"/>
        <end position="733"/>
    </location>
</feature>
<feature type="compositionally biased region" description="Basic and acidic residues" evidence="1">
    <location>
        <begin position="360"/>
        <end position="376"/>
    </location>
</feature>
<dbReference type="PANTHER" id="PTHR42903:SF1">
    <property type="entry name" value="INNER MEMBRANE PROTEIN YCCF"/>
    <property type="match status" value="1"/>
</dbReference>
<feature type="region of interest" description="Disordered" evidence="1">
    <location>
        <begin position="494"/>
        <end position="605"/>
    </location>
</feature>
<feature type="compositionally biased region" description="Basic and acidic residues" evidence="1">
    <location>
        <begin position="86"/>
        <end position="101"/>
    </location>
</feature>
<keyword evidence="5" id="KW-1185">Reference proteome</keyword>
<evidence type="ECO:0000313" key="4">
    <source>
        <dbReference type="EMBL" id="GJN92640.1"/>
    </source>
</evidence>
<feature type="compositionally biased region" description="Basic residues" evidence="1">
    <location>
        <begin position="715"/>
        <end position="727"/>
    </location>
</feature>
<accession>A0AAV5GT18</accession>
<feature type="transmembrane region" description="Helical" evidence="2">
    <location>
        <begin position="640"/>
        <end position="657"/>
    </location>
</feature>
<feature type="region of interest" description="Disordered" evidence="1">
    <location>
        <begin position="330"/>
        <end position="376"/>
    </location>
</feature>
<sequence>MPLGPLPTRCTRQALRERRRLSLLPPTSPQRRLLLPPDLAPSASTSVHSARTSSSSTPNPHRRATSSTSVSTGPSTAPPSAVNSPARRDLGHLSDSVLREESAEEANDTFFGGGGGGISTSGELPPPPPTDGERARRQLPQLDFRRYERLGGRRQRALDAGSTTATEEVSSGDEDPPYARSITHGYEAELADPPKGAQEKRREAVRSDDEDDEVKTEDRGEQLVRKHMRERKRLKDKSQRRLSAYTQHSSTPDYSDTYARARAPDARPFAPGFSVFSDCPCSPTFCPPGGCAPYSPLPFPPHHAHPPYPHVPRPQLGARGTSYLSSASATLRNASDTEGAGGPGSAVEEGEADEMSGTDPRTEDWRDGDSSSDDGKVEYTLKHRQDAINVAHPFGLAIWKSALYKKSRSIARHAESAVHASPSSSSAALHHLLPSNVVWTLVFGVWLLVLYMVVAAVLFITPFGGSKYGRVVRELGTYLFWPFGKYADGWTNEPHDLHGAQDVGEDHENAEDADEQDEAPGYRDDEDPEAGGRTFLRGRSVTINGNSVPTQQSTRPSIHDVFRDSGLPDEPRSRPAAAPTERTLLRDTSHAGYGANGGVDKPLRLPSSSSDTTYIAPSLAPYDFSKDDDHGFRLRAFGRLMYWVAFYFLLRVLVRHLNNEPLALYFRSPPDYAPVAQDLATDVEARDVHADGPSHNLGSTLVYPLRAGQPAPSLGRKRRVADKRKGRLAAPHPTRGRRALWANPGLQLSLVERLVFLASAPPLDSAGAAAAAAAPAVSLALSALASVHRVVALGDAAASGPTIKALAAQAQASAWDALELAQMPVRMVNEQ</sequence>
<keyword evidence="2" id="KW-0812">Transmembrane</keyword>
<evidence type="ECO:0000256" key="2">
    <source>
        <dbReference type="SAM" id="Phobius"/>
    </source>
</evidence>
<feature type="compositionally biased region" description="Basic residues" evidence="1">
    <location>
        <begin position="225"/>
        <end position="240"/>
    </location>
</feature>
<keyword evidence="2" id="KW-0472">Membrane</keyword>
<feature type="transmembrane region" description="Helical" evidence="2">
    <location>
        <begin position="437"/>
        <end position="460"/>
    </location>
</feature>
<dbReference type="Pfam" id="PF03733">
    <property type="entry name" value="YccF"/>
    <property type="match status" value="1"/>
</dbReference>
<proteinExistence type="predicted"/>
<evidence type="ECO:0000313" key="5">
    <source>
        <dbReference type="Proteomes" id="UP001342314"/>
    </source>
</evidence>
<evidence type="ECO:0000259" key="3">
    <source>
        <dbReference type="Pfam" id="PF03733"/>
    </source>
</evidence>
<feature type="compositionally biased region" description="Basic and acidic residues" evidence="1">
    <location>
        <begin position="197"/>
        <end position="207"/>
    </location>
</feature>
<dbReference type="EMBL" id="BQKY01000011">
    <property type="protein sequence ID" value="GJN92640.1"/>
    <property type="molecule type" value="Genomic_DNA"/>
</dbReference>
<dbReference type="AlphaFoldDB" id="A0AAV5GT18"/>
<comment type="caution">
    <text evidence="4">The sequence shown here is derived from an EMBL/GenBank/DDBJ whole genome shotgun (WGS) entry which is preliminary data.</text>
</comment>
<keyword evidence="2" id="KW-1133">Transmembrane helix</keyword>
<protein>
    <recommendedName>
        <fullName evidence="3">Inner membrane component domain-containing protein</fullName>
    </recommendedName>
</protein>
<feature type="domain" description="Inner membrane component" evidence="3">
    <location>
        <begin position="435"/>
        <end position="485"/>
    </location>
</feature>
<feature type="compositionally biased region" description="Acidic residues" evidence="1">
    <location>
        <begin position="508"/>
        <end position="529"/>
    </location>
</feature>
<gene>
    <name evidence="4" type="ORF">Rhopal_005675-T1</name>
</gene>
<dbReference type="Proteomes" id="UP001342314">
    <property type="component" value="Unassembled WGS sequence"/>
</dbReference>